<dbReference type="Proteomes" id="UP000242699">
    <property type="component" value="Unassembled WGS sequence"/>
</dbReference>
<name>A0A2T2WYV2_9FIRM</name>
<evidence type="ECO:0000313" key="2">
    <source>
        <dbReference type="Proteomes" id="UP000242699"/>
    </source>
</evidence>
<comment type="caution">
    <text evidence="1">The sequence shown here is derived from an EMBL/GenBank/DDBJ whole genome shotgun (WGS) entry which is preliminary data.</text>
</comment>
<dbReference type="EMBL" id="PXYT01000026">
    <property type="protein sequence ID" value="PSR27418.1"/>
    <property type="molecule type" value="Genomic_DNA"/>
</dbReference>
<proteinExistence type="predicted"/>
<reference evidence="1 2" key="1">
    <citation type="journal article" date="2014" name="BMC Genomics">
        <title>Comparison of environmental and isolate Sulfobacillus genomes reveals diverse carbon, sulfur, nitrogen, and hydrogen metabolisms.</title>
        <authorList>
            <person name="Justice N.B."/>
            <person name="Norman A."/>
            <person name="Brown C.T."/>
            <person name="Singh A."/>
            <person name="Thomas B.C."/>
            <person name="Banfield J.F."/>
        </authorList>
    </citation>
    <scope>NUCLEOTIDE SEQUENCE [LARGE SCALE GENOMIC DNA]</scope>
    <source>
        <strain evidence="1">AMDSBA1</strain>
    </source>
</reference>
<organism evidence="1 2">
    <name type="scientific">Sulfobacillus benefaciens</name>
    <dbReference type="NCBI Taxonomy" id="453960"/>
    <lineage>
        <taxon>Bacteria</taxon>
        <taxon>Bacillati</taxon>
        <taxon>Bacillota</taxon>
        <taxon>Clostridia</taxon>
        <taxon>Eubacteriales</taxon>
        <taxon>Clostridiales Family XVII. Incertae Sedis</taxon>
        <taxon>Sulfobacillus</taxon>
    </lineage>
</organism>
<sequence>MKTRTLVSGGIVVFACVVAAAVWIGTQSGSWRVIHNHSESLTIPASWHAMNKGKAYLESLSQKDDGLWLLPGLNPADLPATAKLMPKVGNHIKEWQVKKGNQFTYYGLWTDRHQSQAIKIHVPRSQQNLALAVLGSWRPSSQSAAT</sequence>
<protein>
    <submittedName>
        <fullName evidence="1">Uncharacterized protein</fullName>
    </submittedName>
</protein>
<dbReference type="AlphaFoldDB" id="A0A2T2WYV2"/>
<dbReference type="PROSITE" id="PS51257">
    <property type="entry name" value="PROKAR_LIPOPROTEIN"/>
    <property type="match status" value="1"/>
</dbReference>
<evidence type="ECO:0000313" key="1">
    <source>
        <dbReference type="EMBL" id="PSR27418.1"/>
    </source>
</evidence>
<gene>
    <name evidence="1" type="ORF">C7B43_11795</name>
</gene>
<accession>A0A2T2WYV2</accession>